<name>A0A4Z0YVY0_9PEZI</name>
<keyword evidence="1" id="KW-0732">Signal</keyword>
<dbReference type="OrthoDB" id="4725878at2759"/>
<gene>
    <name evidence="2" type="ORF">E0Z10_g8208</name>
</gene>
<keyword evidence="3" id="KW-1185">Reference proteome</keyword>
<evidence type="ECO:0008006" key="4">
    <source>
        <dbReference type="Google" id="ProtNLM"/>
    </source>
</evidence>
<feature type="chain" id="PRO_5021193027" description="Ecp2 effector protein domain-containing protein" evidence="1">
    <location>
        <begin position="24"/>
        <end position="178"/>
    </location>
</feature>
<evidence type="ECO:0000313" key="2">
    <source>
        <dbReference type="EMBL" id="TGJ80562.1"/>
    </source>
</evidence>
<dbReference type="AlphaFoldDB" id="A0A4Z0YVY0"/>
<feature type="signal peptide" evidence="1">
    <location>
        <begin position="1"/>
        <end position="23"/>
    </location>
</feature>
<protein>
    <recommendedName>
        <fullName evidence="4">Ecp2 effector protein domain-containing protein</fullName>
    </recommendedName>
</protein>
<comment type="caution">
    <text evidence="2">The sequence shown here is derived from an EMBL/GenBank/DDBJ whole genome shotgun (WGS) entry which is preliminary data.</text>
</comment>
<evidence type="ECO:0000313" key="3">
    <source>
        <dbReference type="Proteomes" id="UP000297716"/>
    </source>
</evidence>
<reference evidence="2 3" key="1">
    <citation type="submission" date="2019-03" db="EMBL/GenBank/DDBJ databases">
        <title>Draft genome sequence of Xylaria hypoxylon DSM 108379, a ubiquitous saprotrophic-parasitic fungi on hardwood.</title>
        <authorList>
            <person name="Buettner E."/>
            <person name="Leonhardt S."/>
            <person name="Gebauer A.M."/>
            <person name="Liers C."/>
            <person name="Hofrichter M."/>
            <person name="Kellner H."/>
        </authorList>
    </citation>
    <scope>NUCLEOTIDE SEQUENCE [LARGE SCALE GENOMIC DNA]</scope>
    <source>
        <strain evidence="2 3">DSM 108379</strain>
    </source>
</reference>
<accession>A0A4Z0YVY0</accession>
<sequence length="178" mass="19241">MKPSTLSMWHPLMLLCFQAIADANPILSRLLSRGHQHTQPDYELPGAWGSCGSKYGLEPADTTGAIECATMIAIGQGKTMSIGRDDKPRLLCDKYGAKVWISPYLNQGGIATEDTFTFKTIDVLNFTVQGALRCCDYKVSSTCSGWGMLTDTPGSNALISINHSDKPEPVSCNDSNSC</sequence>
<dbReference type="Proteomes" id="UP000297716">
    <property type="component" value="Unassembled WGS sequence"/>
</dbReference>
<organism evidence="2 3">
    <name type="scientific">Xylaria hypoxylon</name>
    <dbReference type="NCBI Taxonomy" id="37992"/>
    <lineage>
        <taxon>Eukaryota</taxon>
        <taxon>Fungi</taxon>
        <taxon>Dikarya</taxon>
        <taxon>Ascomycota</taxon>
        <taxon>Pezizomycotina</taxon>
        <taxon>Sordariomycetes</taxon>
        <taxon>Xylariomycetidae</taxon>
        <taxon>Xylariales</taxon>
        <taxon>Xylariaceae</taxon>
        <taxon>Xylaria</taxon>
    </lineage>
</organism>
<evidence type="ECO:0000256" key="1">
    <source>
        <dbReference type="SAM" id="SignalP"/>
    </source>
</evidence>
<dbReference type="EMBL" id="SKBN01000214">
    <property type="protein sequence ID" value="TGJ80562.1"/>
    <property type="molecule type" value="Genomic_DNA"/>
</dbReference>
<proteinExistence type="predicted"/>